<sequence>MSEAHHIIRQYTFDVQSSNRAQSLALQERISHLFRQRISGDMDMLLQRIVPEQMVAVLDTLELDLGFILYKDVETELPAKIMSALEKALADILRYGISGEQYTLTGKVQLKTGADRLFELARYYLLSGAMPWWATAAERKQPELAIMHLAGTEPNRLAALLRDIARAAYVRQRIAYQFPITAIQQVVTVLEPAEAVFIFSYSREIVQLQQRQTILQTESKTLERAVWWFVLNYLFTETSAYFNRKQFVRSHLGQMAQHFNVAYEHLLQLFYNALLLYKQDMAEASVGGFIRTLYQEYAGEQLKAGRYPPNATDNKNTTPDEQVAVLRYYLLYGSFPWWAPAISLQILQQQMITLAKNARVSLQQMLNTVSGEAAFKRWDALVQTTAQQQPAAAQQTMLQQLAAHIRVAANGSNGLPPFNTPDAIPPEQQQLRDVLLYRLLYGSIPWWGSTYAHFSINSLWQQLMEQSMPQAIAVFKYAGTIPYAIERSLQETTPEVLLRLMQAAKLSATVLDAYESLYALLQTISAQIQPAIAGLPSLRLQLLKSIWQTWAVTAYTQLELSAFITAAIQSWAAATGLLPGSLLLLMKNAAPANAVLAGHLQQLINDQQTAWAAVYHPAGNTPVHHLLLDNIRKGIVPATTAAKEQTARLVLEWWQHFLASGQLPLTAGTFNQQLTLELVSKMLEWLYANYRERLSAAANVITPSPVTLNQLFLLWQAMGATPTPVRELLAGWLQQAITPPAAGTMVIQDGLWQELPEPRIATTEALPRVSMPAAVSRLLHRFRQYDTISSATEQQHWLQQAIELLSHFLEHQKLPGYLGTISNAISNELLKQAVILLYREKPALLTQLLNAAGVQPAARVTIYHLFTPPAGIYESQVRENLEIYAVQDSLLLLKQTIHKPIGGFREAVQFYRNQLRQERLSFYRKIFQHPVLIEQAAQQLDDDTFLEMMQDIHIGWGHPPHAALKELQQLFDIIITDSQEREKIRLLFRQFHMQLLAGHFTVHHAADYAQRFLHFITGSGISAAESFIGRLAVSKGAINITAYVHLRNILPALQQQAAQYVHTHAHMEQVRQQLYEKDRQLLQTTQKPAAISKQPPEQPFNKRELEQVKPPEMETIYVGNAGLVLLHPFLSFAFQRLGWLEKGQFISEEMQHRAIHFLQFTVDGLEEHPEHALALNKVLCNFPLAAPVPLEITLTVEEKELSVQMLKAVIQQWEKMKNSSVEGFQGSFLQREGALRETEEAWFLRVEQRGYDVIMQTLPWGIGTIKTPWMEKVLYTEWVYT</sequence>
<dbReference type="EMBL" id="FOBB01000004">
    <property type="protein sequence ID" value="SEM46153.1"/>
    <property type="molecule type" value="Genomic_DNA"/>
</dbReference>
<keyword evidence="2" id="KW-1185">Reference proteome</keyword>
<gene>
    <name evidence="1" type="ORF">SAMN04488505_104466</name>
</gene>
<name>A0A1H7YJM0_9BACT</name>
<dbReference type="STRING" id="573321.SAMN04488505_104466"/>
<reference evidence="1 2" key="1">
    <citation type="submission" date="2016-10" db="EMBL/GenBank/DDBJ databases">
        <authorList>
            <person name="de Groot N.N."/>
        </authorList>
    </citation>
    <scope>NUCLEOTIDE SEQUENCE [LARGE SCALE GENOMIC DNA]</scope>
    <source>
        <strain evidence="1 2">DSM 21039</strain>
    </source>
</reference>
<evidence type="ECO:0000313" key="1">
    <source>
        <dbReference type="EMBL" id="SEM46153.1"/>
    </source>
</evidence>
<dbReference type="InterPro" id="IPR045538">
    <property type="entry name" value="CIS_TMP"/>
</dbReference>
<dbReference type="Proteomes" id="UP000198984">
    <property type="component" value="Unassembled WGS sequence"/>
</dbReference>
<dbReference type="Pfam" id="PF19268">
    <property type="entry name" value="CIS_TMP"/>
    <property type="match status" value="3"/>
</dbReference>
<organism evidence="1 2">
    <name type="scientific">Chitinophaga rupis</name>
    <dbReference type="NCBI Taxonomy" id="573321"/>
    <lineage>
        <taxon>Bacteria</taxon>
        <taxon>Pseudomonadati</taxon>
        <taxon>Bacteroidota</taxon>
        <taxon>Chitinophagia</taxon>
        <taxon>Chitinophagales</taxon>
        <taxon>Chitinophagaceae</taxon>
        <taxon>Chitinophaga</taxon>
    </lineage>
</organism>
<protein>
    <submittedName>
        <fullName evidence="1">Uncharacterized protein</fullName>
    </submittedName>
</protein>
<accession>A0A1H7YJM0</accession>
<dbReference type="RefSeq" id="WP_089915551.1">
    <property type="nucleotide sequence ID" value="NZ_FOBB01000004.1"/>
</dbReference>
<evidence type="ECO:0000313" key="2">
    <source>
        <dbReference type="Proteomes" id="UP000198984"/>
    </source>
</evidence>
<proteinExistence type="predicted"/>
<dbReference type="OrthoDB" id="1488184at2"/>